<dbReference type="EMBL" id="CP114052">
    <property type="protein sequence ID" value="WAW14103.1"/>
    <property type="molecule type" value="Genomic_DNA"/>
</dbReference>
<keyword evidence="2" id="KW-1185">Reference proteome</keyword>
<gene>
    <name evidence="1" type="ORF">O0R46_05720</name>
</gene>
<name>A0ABY7JPZ1_9FIRM</name>
<organism evidence="1 2">
    <name type="scientific">Peptostreptococcus equinus</name>
    <dbReference type="NCBI Taxonomy" id="3003601"/>
    <lineage>
        <taxon>Bacteria</taxon>
        <taxon>Bacillati</taxon>
        <taxon>Bacillota</taxon>
        <taxon>Clostridia</taxon>
        <taxon>Peptostreptococcales</taxon>
        <taxon>Peptostreptococcaceae</taxon>
        <taxon>Peptostreptococcus</taxon>
    </lineage>
</organism>
<dbReference type="RefSeq" id="WP_269310764.1">
    <property type="nucleotide sequence ID" value="NZ_CP114052.1"/>
</dbReference>
<sequence length="93" mass="10449">MDKKLILDVAEQMRKLADSIEALANEENIKPIESEEKAISLEDVRAVLAKISQHGLAGEVKKLIEKYDGTKLSDVDPKNYQNLLEDAKEIKVE</sequence>
<evidence type="ECO:0000313" key="1">
    <source>
        <dbReference type="EMBL" id="WAW14103.1"/>
    </source>
</evidence>
<protein>
    <submittedName>
        <fullName evidence="1">rRNA biogenesis protein rrp5</fullName>
    </submittedName>
</protein>
<dbReference type="Proteomes" id="UP001164187">
    <property type="component" value="Chromosome"/>
</dbReference>
<accession>A0ABY7JPZ1</accession>
<reference evidence="1" key="1">
    <citation type="submission" date="2022-12" db="EMBL/GenBank/DDBJ databases">
        <title>Peptostreptococcus.</title>
        <authorList>
            <person name="Lee S.H."/>
        </authorList>
    </citation>
    <scope>NUCLEOTIDE SEQUENCE</scope>
    <source>
        <strain evidence="1">CBA3647</strain>
    </source>
</reference>
<evidence type="ECO:0000313" key="2">
    <source>
        <dbReference type="Proteomes" id="UP001164187"/>
    </source>
</evidence>
<proteinExistence type="predicted"/>